<dbReference type="SUPFAM" id="SSF81383">
    <property type="entry name" value="F-box domain"/>
    <property type="match status" value="1"/>
</dbReference>
<evidence type="ECO:0000256" key="10">
    <source>
        <dbReference type="SAM" id="MobiDB-lite"/>
    </source>
</evidence>
<keyword evidence="4" id="KW-0433">Leucine-rich repeat</keyword>
<dbReference type="Pfam" id="PF12937">
    <property type="entry name" value="F-box-like"/>
    <property type="match status" value="1"/>
</dbReference>
<evidence type="ECO:0000256" key="9">
    <source>
        <dbReference type="ARBA" id="ARBA00071996"/>
    </source>
</evidence>
<gene>
    <name evidence="12" type="ORF">LYPA_23C000394</name>
</gene>
<evidence type="ECO:0000259" key="11">
    <source>
        <dbReference type="Pfam" id="PF12937"/>
    </source>
</evidence>
<comment type="subunit">
    <text evidence="8">Directly interacts with SKP1 and CUL1.</text>
</comment>
<dbReference type="InterPro" id="IPR032675">
    <property type="entry name" value="LRR_dom_sf"/>
</dbReference>
<accession>A0A485N0H2</accession>
<evidence type="ECO:0000313" key="12">
    <source>
        <dbReference type="EMBL" id="VFV25907.1"/>
    </source>
</evidence>
<evidence type="ECO:0000313" key="13">
    <source>
        <dbReference type="Proteomes" id="UP000386466"/>
    </source>
</evidence>
<comment type="function">
    <text evidence="7">Substrate-recognition component of the SCF (SKP1-CUL1-F-box protein)-type E3 ubiquitin ligase complex. Promotes ubiquitination of sarcomeric proteins alpha-actinin-2 (ACTN2) and filamin-C (FLNC).</text>
</comment>
<dbReference type="AlphaFoldDB" id="A0A485N0H2"/>
<dbReference type="InterPro" id="IPR001810">
    <property type="entry name" value="F-box_dom"/>
</dbReference>
<name>A0A485N0H2_LYNPA</name>
<evidence type="ECO:0000256" key="7">
    <source>
        <dbReference type="ARBA" id="ARBA00055009"/>
    </source>
</evidence>
<keyword evidence="13" id="KW-1185">Reference proteome</keyword>
<dbReference type="Gene3D" id="3.80.10.10">
    <property type="entry name" value="Ribonuclease Inhibitor"/>
    <property type="match status" value="1"/>
</dbReference>
<dbReference type="PANTHER" id="PTHR13318">
    <property type="entry name" value="PARTNER OF PAIRED, ISOFORM B-RELATED"/>
    <property type="match status" value="1"/>
</dbReference>
<reference evidence="12 13" key="1">
    <citation type="submission" date="2019-01" db="EMBL/GenBank/DDBJ databases">
        <authorList>
            <person name="Alioto T."/>
            <person name="Alioto T."/>
        </authorList>
    </citation>
    <scope>NUCLEOTIDE SEQUENCE [LARGE SCALE GENOMIC DNA]</scope>
</reference>
<dbReference type="InterPro" id="IPR006553">
    <property type="entry name" value="Leu-rich_rpt_Cys-con_subtyp"/>
</dbReference>
<evidence type="ECO:0000256" key="4">
    <source>
        <dbReference type="ARBA" id="ARBA00022614"/>
    </source>
</evidence>
<dbReference type="GO" id="GO:0030018">
    <property type="term" value="C:Z disc"/>
    <property type="evidence" value="ECO:0007669"/>
    <property type="project" value="UniProtKB-SubCell"/>
</dbReference>
<proteinExistence type="predicted"/>
<dbReference type="CDD" id="cd22129">
    <property type="entry name" value="F-box_FBXL22"/>
    <property type="match status" value="1"/>
</dbReference>
<evidence type="ECO:0000256" key="1">
    <source>
        <dbReference type="ARBA" id="ARBA00004216"/>
    </source>
</evidence>
<organism evidence="12 13">
    <name type="scientific">Lynx pardinus</name>
    <name type="common">Iberian lynx</name>
    <name type="synonym">Felis pardina</name>
    <dbReference type="NCBI Taxonomy" id="191816"/>
    <lineage>
        <taxon>Eukaryota</taxon>
        <taxon>Metazoa</taxon>
        <taxon>Chordata</taxon>
        <taxon>Craniata</taxon>
        <taxon>Vertebrata</taxon>
        <taxon>Euteleostomi</taxon>
        <taxon>Mammalia</taxon>
        <taxon>Eutheria</taxon>
        <taxon>Laurasiatheria</taxon>
        <taxon>Carnivora</taxon>
        <taxon>Feliformia</taxon>
        <taxon>Felidae</taxon>
        <taxon>Felinae</taxon>
        <taxon>Lynx</taxon>
    </lineage>
</organism>
<keyword evidence="5" id="KW-0677">Repeat</keyword>
<dbReference type="GO" id="GO:0031146">
    <property type="term" value="P:SCF-dependent proteasomal ubiquitin-dependent protein catabolic process"/>
    <property type="evidence" value="ECO:0007669"/>
    <property type="project" value="TreeGrafter"/>
</dbReference>
<sequence length="325" mass="36511">MHLTQLNRECLLHLFSFLDKDSRKNLARTCPQLQDVFEDPTLWPLLHFHSLVELKKDNFLLSPALRSLSICWYSSRVQVCSIEDWLKSAFQRTICSRHESLVNDFLFQVCDRCPNLESVTLSGCGHVTDDCLVRLLRCCQHLRALRLENCARVTNRTLAAVATHGRALQTLHVDFCRNVSAAGLRRLSAASSTTHCLQQRDRPAPRMDYNPRRGPKYPHGEAWPPGARRHRASALGTGVGRPPQPASRPALRLRLRLPRSVASLQRERAGEAGDPGLTVGESHRTRHRGPVARTFARWPGEPACLSPAETAHIILENALVDVILS</sequence>
<feature type="domain" description="F-box" evidence="11">
    <location>
        <begin position="9"/>
        <end position="44"/>
    </location>
</feature>
<keyword evidence="6" id="KW-0833">Ubl conjugation pathway</keyword>
<evidence type="ECO:0000256" key="8">
    <source>
        <dbReference type="ARBA" id="ARBA00062469"/>
    </source>
</evidence>
<feature type="compositionally biased region" description="Basic and acidic residues" evidence="10">
    <location>
        <begin position="198"/>
        <end position="211"/>
    </location>
</feature>
<dbReference type="FunFam" id="3.80.10.10:FF:000454">
    <property type="entry name" value="F-box and leucine-rich repeat protein 22"/>
    <property type="match status" value="1"/>
</dbReference>
<dbReference type="SMART" id="SM00367">
    <property type="entry name" value="LRR_CC"/>
    <property type="match status" value="3"/>
</dbReference>
<dbReference type="Gene3D" id="1.20.1280.50">
    <property type="match status" value="1"/>
</dbReference>
<evidence type="ECO:0000256" key="5">
    <source>
        <dbReference type="ARBA" id="ARBA00022737"/>
    </source>
</evidence>
<comment type="pathway">
    <text evidence="2">Protein modification; protein ubiquitination.</text>
</comment>
<comment type="subcellular location">
    <subcellularLocation>
        <location evidence="1">Cytoplasm</location>
        <location evidence="1">Myofibril</location>
        <location evidence="1">Sarcomere</location>
        <location evidence="1">Z line</location>
    </subcellularLocation>
</comment>
<dbReference type="SUPFAM" id="SSF52047">
    <property type="entry name" value="RNI-like"/>
    <property type="match status" value="1"/>
</dbReference>
<evidence type="ECO:0000256" key="3">
    <source>
        <dbReference type="ARBA" id="ARBA00022490"/>
    </source>
</evidence>
<dbReference type="GO" id="GO:0019005">
    <property type="term" value="C:SCF ubiquitin ligase complex"/>
    <property type="evidence" value="ECO:0007669"/>
    <property type="project" value="TreeGrafter"/>
</dbReference>
<protein>
    <recommendedName>
        <fullName evidence="9">F-box and leucine-rich protein 22</fullName>
    </recommendedName>
</protein>
<feature type="region of interest" description="Disordered" evidence="10">
    <location>
        <begin position="263"/>
        <end position="287"/>
    </location>
</feature>
<keyword evidence="3" id="KW-0963">Cytoplasm</keyword>
<dbReference type="EMBL" id="CAAGRJ010008184">
    <property type="protein sequence ID" value="VFV25907.1"/>
    <property type="molecule type" value="Genomic_DNA"/>
</dbReference>
<evidence type="ECO:0000256" key="2">
    <source>
        <dbReference type="ARBA" id="ARBA00004906"/>
    </source>
</evidence>
<feature type="region of interest" description="Disordered" evidence="10">
    <location>
        <begin position="192"/>
        <end position="248"/>
    </location>
</feature>
<dbReference type="InterPro" id="IPR036047">
    <property type="entry name" value="F-box-like_dom_sf"/>
</dbReference>
<dbReference type="Proteomes" id="UP000386466">
    <property type="component" value="Unassembled WGS sequence"/>
</dbReference>
<evidence type="ECO:0000256" key="6">
    <source>
        <dbReference type="ARBA" id="ARBA00022786"/>
    </source>
</evidence>